<dbReference type="InterPro" id="IPR042086">
    <property type="entry name" value="MeTrfase_capping"/>
</dbReference>
<evidence type="ECO:0000313" key="6">
    <source>
        <dbReference type="Proteomes" id="UP000516437"/>
    </source>
</evidence>
<organism evidence="5 6">
    <name type="scientific">Morella rubra</name>
    <name type="common">Chinese bayberry</name>
    <dbReference type="NCBI Taxonomy" id="262757"/>
    <lineage>
        <taxon>Eukaryota</taxon>
        <taxon>Viridiplantae</taxon>
        <taxon>Streptophyta</taxon>
        <taxon>Embryophyta</taxon>
        <taxon>Tracheophyta</taxon>
        <taxon>Spermatophyta</taxon>
        <taxon>Magnoliopsida</taxon>
        <taxon>eudicotyledons</taxon>
        <taxon>Gunneridae</taxon>
        <taxon>Pentapetalae</taxon>
        <taxon>rosids</taxon>
        <taxon>fabids</taxon>
        <taxon>Fagales</taxon>
        <taxon>Myricaceae</taxon>
        <taxon>Morella</taxon>
    </lineage>
</organism>
<dbReference type="Pfam" id="PF03492">
    <property type="entry name" value="Methyltransf_7"/>
    <property type="match status" value="1"/>
</dbReference>
<dbReference type="GO" id="GO:0032259">
    <property type="term" value="P:methylation"/>
    <property type="evidence" value="ECO:0007669"/>
    <property type="project" value="UniProtKB-KW"/>
</dbReference>
<dbReference type="InterPro" id="IPR005299">
    <property type="entry name" value="MeTrfase_7"/>
</dbReference>
<accession>A0A6A1VNT5</accession>
<dbReference type="GO" id="GO:0046872">
    <property type="term" value="F:metal ion binding"/>
    <property type="evidence" value="ECO:0007669"/>
    <property type="project" value="UniProtKB-KW"/>
</dbReference>
<dbReference type="Gene3D" id="1.10.1200.270">
    <property type="entry name" value="Methyltransferase, alpha-helical capping domain"/>
    <property type="match status" value="1"/>
</dbReference>
<proteinExistence type="predicted"/>
<reference evidence="5 6" key="1">
    <citation type="journal article" date="2019" name="Plant Biotechnol. J.">
        <title>The red bayberry genome and genetic basis of sex determination.</title>
        <authorList>
            <person name="Jia H.M."/>
            <person name="Jia H.J."/>
            <person name="Cai Q.L."/>
            <person name="Wang Y."/>
            <person name="Zhao H.B."/>
            <person name="Yang W.F."/>
            <person name="Wang G.Y."/>
            <person name="Li Y.H."/>
            <person name="Zhan D.L."/>
            <person name="Shen Y.T."/>
            <person name="Niu Q.F."/>
            <person name="Chang L."/>
            <person name="Qiu J."/>
            <person name="Zhao L."/>
            <person name="Xie H.B."/>
            <person name="Fu W.Y."/>
            <person name="Jin J."/>
            <person name="Li X.W."/>
            <person name="Jiao Y."/>
            <person name="Zhou C.C."/>
            <person name="Tu T."/>
            <person name="Chai C.Y."/>
            <person name="Gao J.L."/>
            <person name="Fan L.J."/>
            <person name="van de Weg E."/>
            <person name="Wang J.Y."/>
            <person name="Gao Z.S."/>
        </authorList>
    </citation>
    <scope>NUCLEOTIDE SEQUENCE [LARGE SCALE GENOMIC DNA]</scope>
    <source>
        <tissue evidence="5">Leaves</tissue>
    </source>
</reference>
<dbReference type="PANTHER" id="PTHR31009">
    <property type="entry name" value="S-ADENOSYL-L-METHIONINE:CARBOXYL METHYLTRANSFERASE FAMILY PROTEIN"/>
    <property type="match status" value="1"/>
</dbReference>
<gene>
    <name evidence="5" type="ORF">CJ030_MR5G013408</name>
</gene>
<keyword evidence="3" id="KW-0479">Metal-binding</keyword>
<evidence type="ECO:0000256" key="2">
    <source>
        <dbReference type="ARBA" id="ARBA00022679"/>
    </source>
</evidence>
<dbReference type="InterPro" id="IPR029063">
    <property type="entry name" value="SAM-dependent_MTases_sf"/>
</dbReference>
<dbReference type="GO" id="GO:0008168">
    <property type="term" value="F:methyltransferase activity"/>
    <property type="evidence" value="ECO:0007669"/>
    <property type="project" value="UniProtKB-KW"/>
</dbReference>
<dbReference type="OrthoDB" id="1523883at2759"/>
<sequence>MQISCDGEVEKKKLDSYDVHFYAPSKNEIEDEVRKEGSFGLDRLEMFEIERDEKDGLSYGAEVAMTVRAIHESMICQHFGERILDKLFDNYGRMVDEEMAKEKIKPITFAIVLRKL</sequence>
<keyword evidence="2 5" id="KW-0808">Transferase</keyword>
<comment type="caution">
    <text evidence="5">The sequence shown here is derived from an EMBL/GenBank/DDBJ whole genome shotgun (WGS) entry which is preliminary data.</text>
</comment>
<keyword evidence="6" id="KW-1185">Reference proteome</keyword>
<evidence type="ECO:0000256" key="1">
    <source>
        <dbReference type="ARBA" id="ARBA00022603"/>
    </source>
</evidence>
<dbReference type="AlphaFoldDB" id="A0A6A1VNT5"/>
<keyword evidence="4" id="KW-0460">Magnesium</keyword>
<dbReference type="Proteomes" id="UP000516437">
    <property type="component" value="Chromosome 5"/>
</dbReference>
<evidence type="ECO:0000256" key="4">
    <source>
        <dbReference type="ARBA" id="ARBA00022842"/>
    </source>
</evidence>
<name>A0A6A1VNT5_9ROSI</name>
<keyword evidence="1 5" id="KW-0489">Methyltransferase</keyword>
<protein>
    <submittedName>
        <fullName evidence="5">Anthranilate O-methyltransferase 3</fullName>
    </submittedName>
</protein>
<dbReference type="EMBL" id="RXIC02000023">
    <property type="protein sequence ID" value="KAB1214549.1"/>
    <property type="molecule type" value="Genomic_DNA"/>
</dbReference>
<evidence type="ECO:0000256" key="3">
    <source>
        <dbReference type="ARBA" id="ARBA00022723"/>
    </source>
</evidence>
<dbReference type="SUPFAM" id="SSF53335">
    <property type="entry name" value="S-adenosyl-L-methionine-dependent methyltransferases"/>
    <property type="match status" value="1"/>
</dbReference>
<evidence type="ECO:0000313" key="5">
    <source>
        <dbReference type="EMBL" id="KAB1214549.1"/>
    </source>
</evidence>